<sequence>MPFKRRARMLQWLGCTRLGPLWLWKALLVCVAFAFAGQLLGVIFNKSLPSGRSALSAPEQGPSLGSCQPHTHIMFLKTHKTASSTVLNMLYRFGEGRGLRFALPLGYQLGYPLPFNAHRVKGYRAPGEPSFHIMGNHMRFNRAEVEKVMPSDAFYFSIVRDPVALAESSFAYYKEVAPAFRKARSLGEFADNPHKFFDPRLRNNHYARNLLWFDFGLDHNANFSSALARHGVRVIQQVFTLVLVSEYFDQSMILLRHALCWPLDAVVSFSLNARQQKPEPSGSWVIKAAPVHAKVMPNLSLTEEQREKLREWNALDWALYEAFNRTFWERVHKFGSERMQREVGLLRARREELAKVCLRDGGKPVEAQRIRDKTIRPFQSGVVKILGYELQPRLDNATRTACLRMIRPEIQYKDVLDAKQFPRSPSPRCAKCS</sequence>
<feature type="transmembrane region" description="Helical" evidence="10">
    <location>
        <begin position="21"/>
        <end position="44"/>
    </location>
</feature>
<evidence type="ECO:0000313" key="12">
    <source>
        <dbReference type="Proteomes" id="UP001497482"/>
    </source>
</evidence>
<dbReference type="Proteomes" id="UP001497482">
    <property type="component" value="Chromosome 19"/>
</dbReference>
<evidence type="ECO:0000256" key="7">
    <source>
        <dbReference type="ARBA" id="ARBA00023034"/>
    </source>
</evidence>
<evidence type="ECO:0000256" key="9">
    <source>
        <dbReference type="ARBA" id="ARBA00023180"/>
    </source>
</evidence>
<dbReference type="PANTHER" id="PTHR14647:SF57">
    <property type="entry name" value="GALACTOSE-3-O-SULFOTRANSFERASE 4"/>
    <property type="match status" value="1"/>
</dbReference>
<evidence type="ECO:0000256" key="8">
    <source>
        <dbReference type="ARBA" id="ARBA00023136"/>
    </source>
</evidence>
<comment type="similarity">
    <text evidence="2">Belongs to the galactose-3-O-sulfotransferase family.</text>
</comment>
<keyword evidence="9" id="KW-0325">Glycoprotein</keyword>
<evidence type="ECO:0000256" key="6">
    <source>
        <dbReference type="ARBA" id="ARBA00022989"/>
    </source>
</evidence>
<proteinExistence type="inferred from homology"/>
<accession>A0AAV2KQF6</accession>
<organism evidence="11 12">
    <name type="scientific">Knipowitschia caucasica</name>
    <name type="common">Caucasian dwarf goby</name>
    <name type="synonym">Pomatoschistus caucasicus</name>
    <dbReference type="NCBI Taxonomy" id="637954"/>
    <lineage>
        <taxon>Eukaryota</taxon>
        <taxon>Metazoa</taxon>
        <taxon>Chordata</taxon>
        <taxon>Craniata</taxon>
        <taxon>Vertebrata</taxon>
        <taxon>Euteleostomi</taxon>
        <taxon>Actinopterygii</taxon>
        <taxon>Neopterygii</taxon>
        <taxon>Teleostei</taxon>
        <taxon>Neoteleostei</taxon>
        <taxon>Acanthomorphata</taxon>
        <taxon>Gobiaria</taxon>
        <taxon>Gobiiformes</taxon>
        <taxon>Gobioidei</taxon>
        <taxon>Gobiidae</taxon>
        <taxon>Gobiinae</taxon>
        <taxon>Knipowitschia</taxon>
    </lineage>
</organism>
<dbReference type="EMBL" id="OZ035841">
    <property type="protein sequence ID" value="CAL1590392.1"/>
    <property type="molecule type" value="Genomic_DNA"/>
</dbReference>
<dbReference type="PANTHER" id="PTHR14647">
    <property type="entry name" value="GALACTOSE-3-O-SULFOTRANSFERASE"/>
    <property type="match status" value="1"/>
</dbReference>
<dbReference type="Gene3D" id="3.40.50.300">
    <property type="entry name" value="P-loop containing nucleotide triphosphate hydrolases"/>
    <property type="match status" value="1"/>
</dbReference>
<evidence type="ECO:0000256" key="3">
    <source>
        <dbReference type="ARBA" id="ARBA00022679"/>
    </source>
</evidence>
<keyword evidence="5" id="KW-0735">Signal-anchor</keyword>
<evidence type="ECO:0000256" key="5">
    <source>
        <dbReference type="ARBA" id="ARBA00022968"/>
    </source>
</evidence>
<name>A0AAV2KQF6_KNICA</name>
<dbReference type="InterPro" id="IPR027417">
    <property type="entry name" value="P-loop_NTPase"/>
</dbReference>
<keyword evidence="12" id="KW-1185">Reference proteome</keyword>
<keyword evidence="4 10" id="KW-0812">Transmembrane</keyword>
<dbReference type="AlphaFoldDB" id="A0AAV2KQF6"/>
<evidence type="ECO:0008006" key="13">
    <source>
        <dbReference type="Google" id="ProtNLM"/>
    </source>
</evidence>
<dbReference type="SUPFAM" id="SSF52540">
    <property type="entry name" value="P-loop containing nucleoside triphosphate hydrolases"/>
    <property type="match status" value="1"/>
</dbReference>
<dbReference type="GO" id="GO:0000139">
    <property type="term" value="C:Golgi membrane"/>
    <property type="evidence" value="ECO:0007669"/>
    <property type="project" value="UniProtKB-SubCell"/>
</dbReference>
<keyword evidence="8 10" id="KW-0472">Membrane</keyword>
<keyword evidence="3" id="KW-0808">Transferase</keyword>
<protein>
    <recommendedName>
        <fullName evidence="13">Galactose-3-O-sulfotransferase 4</fullName>
    </recommendedName>
</protein>
<evidence type="ECO:0000313" key="11">
    <source>
        <dbReference type="EMBL" id="CAL1590392.1"/>
    </source>
</evidence>
<dbReference type="Pfam" id="PF06990">
    <property type="entry name" value="Gal-3-0_sulfotr"/>
    <property type="match status" value="1"/>
</dbReference>
<reference evidence="11 12" key="1">
    <citation type="submission" date="2024-04" db="EMBL/GenBank/DDBJ databases">
        <authorList>
            <person name="Waldvogel A.-M."/>
            <person name="Schoenle A."/>
        </authorList>
    </citation>
    <scope>NUCLEOTIDE SEQUENCE [LARGE SCALE GENOMIC DNA]</scope>
</reference>
<dbReference type="GO" id="GO:0009247">
    <property type="term" value="P:glycolipid biosynthetic process"/>
    <property type="evidence" value="ECO:0007669"/>
    <property type="project" value="InterPro"/>
</dbReference>
<evidence type="ECO:0000256" key="10">
    <source>
        <dbReference type="SAM" id="Phobius"/>
    </source>
</evidence>
<dbReference type="InterPro" id="IPR009729">
    <property type="entry name" value="Gal-3-0_sulfotransfrase"/>
</dbReference>
<dbReference type="GO" id="GO:0001733">
    <property type="term" value="F:galactosylceramide sulfotransferase activity"/>
    <property type="evidence" value="ECO:0007669"/>
    <property type="project" value="InterPro"/>
</dbReference>
<keyword evidence="6 10" id="KW-1133">Transmembrane helix</keyword>
<evidence type="ECO:0000256" key="2">
    <source>
        <dbReference type="ARBA" id="ARBA00008124"/>
    </source>
</evidence>
<comment type="subcellular location">
    <subcellularLocation>
        <location evidence="1">Golgi apparatus membrane</location>
        <topology evidence="1">Single-pass type II membrane protein</topology>
    </subcellularLocation>
</comment>
<evidence type="ECO:0000256" key="4">
    <source>
        <dbReference type="ARBA" id="ARBA00022692"/>
    </source>
</evidence>
<keyword evidence="7" id="KW-0333">Golgi apparatus</keyword>
<evidence type="ECO:0000256" key="1">
    <source>
        <dbReference type="ARBA" id="ARBA00004323"/>
    </source>
</evidence>
<gene>
    <name evidence="11" type="ORF">KC01_LOCUS19905</name>
</gene>